<evidence type="ECO:0000256" key="2">
    <source>
        <dbReference type="ARBA" id="ARBA00010528"/>
    </source>
</evidence>
<protein>
    <recommendedName>
        <fullName evidence="6">Large ribosomal subunit protein uL4m</fullName>
    </recommendedName>
    <alternativeName>
        <fullName evidence="7">39S ribosomal protein L4, mitochondrial</fullName>
    </alternativeName>
</protein>
<dbReference type="GO" id="GO:0005743">
    <property type="term" value="C:mitochondrial inner membrane"/>
    <property type="evidence" value="ECO:0007669"/>
    <property type="project" value="UniProtKB-ARBA"/>
</dbReference>
<evidence type="ECO:0000313" key="9">
    <source>
        <dbReference type="Proteomes" id="UP000728032"/>
    </source>
</evidence>
<dbReference type="GO" id="GO:0006412">
    <property type="term" value="P:translation"/>
    <property type="evidence" value="ECO:0007669"/>
    <property type="project" value="InterPro"/>
</dbReference>
<reference evidence="8" key="1">
    <citation type="submission" date="2020-11" db="EMBL/GenBank/DDBJ databases">
        <authorList>
            <person name="Tran Van P."/>
        </authorList>
    </citation>
    <scope>NUCLEOTIDE SEQUENCE</scope>
</reference>
<dbReference type="OrthoDB" id="275876at2759"/>
<dbReference type="SUPFAM" id="SSF52166">
    <property type="entry name" value="Ribosomal protein L4"/>
    <property type="match status" value="1"/>
</dbReference>
<keyword evidence="4" id="KW-0496">Mitochondrion</keyword>
<dbReference type="PANTHER" id="PTHR10746">
    <property type="entry name" value="50S RIBOSOMAL PROTEIN L4"/>
    <property type="match status" value="1"/>
</dbReference>
<sequence length="247" mass="28256">MGNVNPKVTPIREVWVESMSSPESQKLSIVPLHPSVFGAFPRVDLIQENHKWQTLYKHIDWKWLPTRNELPGTTRKPWPQKGTGRARAKGVRAPQWKNGGWVVGPRGPRTYFYILPFPKRVKGLISMLSAKLAQDDLKVVDTLDSIPTDNSEYMEELCSARGWGPSVLFVDTSDLFPRNISLATHPIQHINLMPVYGLNVFSMLKHETLVLTLDAVQEIETKLLFQLRRTDLWDVMSKIKSSKTLRM</sequence>
<dbReference type="InterPro" id="IPR013005">
    <property type="entry name" value="Ribosomal_uL4-like"/>
</dbReference>
<keyword evidence="9" id="KW-1185">Reference proteome</keyword>
<dbReference type="FunFam" id="3.40.1370.10:FF:000005">
    <property type="entry name" value="39S ribosomal protein L4, mitochondrial"/>
    <property type="match status" value="1"/>
</dbReference>
<dbReference type="InterPro" id="IPR023574">
    <property type="entry name" value="Ribosomal_uL4_dom_sf"/>
</dbReference>
<dbReference type="Proteomes" id="UP000728032">
    <property type="component" value="Unassembled WGS sequence"/>
</dbReference>
<gene>
    <name evidence="8" type="ORF">ONB1V03_LOCUS11127</name>
</gene>
<dbReference type="EMBL" id="CAJPVJ010008036">
    <property type="protein sequence ID" value="CAG2171667.1"/>
    <property type="molecule type" value="Genomic_DNA"/>
</dbReference>
<evidence type="ECO:0000256" key="3">
    <source>
        <dbReference type="ARBA" id="ARBA00022980"/>
    </source>
</evidence>
<evidence type="ECO:0000256" key="7">
    <source>
        <dbReference type="ARBA" id="ARBA00082711"/>
    </source>
</evidence>
<evidence type="ECO:0000256" key="6">
    <source>
        <dbReference type="ARBA" id="ARBA00040565"/>
    </source>
</evidence>
<comment type="similarity">
    <text evidence="2">Belongs to the universal ribosomal protein uL4 family.</text>
</comment>
<dbReference type="InterPro" id="IPR002136">
    <property type="entry name" value="Ribosomal_uL4"/>
</dbReference>
<dbReference type="GO" id="GO:1990904">
    <property type="term" value="C:ribonucleoprotein complex"/>
    <property type="evidence" value="ECO:0007669"/>
    <property type="project" value="UniProtKB-KW"/>
</dbReference>
<proteinExistence type="inferred from homology"/>
<evidence type="ECO:0000313" key="8">
    <source>
        <dbReference type="EMBL" id="CAD7654480.1"/>
    </source>
</evidence>
<dbReference type="AlphaFoldDB" id="A0A7R9M707"/>
<dbReference type="Pfam" id="PF00573">
    <property type="entry name" value="Ribosomal_L4"/>
    <property type="match status" value="1"/>
</dbReference>
<dbReference type="EMBL" id="OC922861">
    <property type="protein sequence ID" value="CAD7654480.1"/>
    <property type="molecule type" value="Genomic_DNA"/>
</dbReference>
<keyword evidence="3" id="KW-0689">Ribosomal protein</keyword>
<evidence type="ECO:0000256" key="1">
    <source>
        <dbReference type="ARBA" id="ARBA00004173"/>
    </source>
</evidence>
<evidence type="ECO:0000256" key="5">
    <source>
        <dbReference type="ARBA" id="ARBA00023274"/>
    </source>
</evidence>
<dbReference type="GO" id="GO:0003735">
    <property type="term" value="F:structural constituent of ribosome"/>
    <property type="evidence" value="ECO:0007669"/>
    <property type="project" value="InterPro"/>
</dbReference>
<evidence type="ECO:0000256" key="4">
    <source>
        <dbReference type="ARBA" id="ARBA00023128"/>
    </source>
</evidence>
<dbReference type="GO" id="GO:0005840">
    <property type="term" value="C:ribosome"/>
    <property type="evidence" value="ECO:0007669"/>
    <property type="project" value="UniProtKB-KW"/>
</dbReference>
<comment type="subcellular location">
    <subcellularLocation>
        <location evidence="1">Mitochondrion</location>
    </subcellularLocation>
</comment>
<keyword evidence="5" id="KW-0687">Ribonucleoprotein</keyword>
<accession>A0A7R9M707</accession>
<dbReference type="PANTHER" id="PTHR10746:SF6">
    <property type="entry name" value="LARGE RIBOSOMAL SUBUNIT PROTEIN UL4M"/>
    <property type="match status" value="1"/>
</dbReference>
<organism evidence="8">
    <name type="scientific">Oppiella nova</name>
    <dbReference type="NCBI Taxonomy" id="334625"/>
    <lineage>
        <taxon>Eukaryota</taxon>
        <taxon>Metazoa</taxon>
        <taxon>Ecdysozoa</taxon>
        <taxon>Arthropoda</taxon>
        <taxon>Chelicerata</taxon>
        <taxon>Arachnida</taxon>
        <taxon>Acari</taxon>
        <taxon>Acariformes</taxon>
        <taxon>Sarcoptiformes</taxon>
        <taxon>Oribatida</taxon>
        <taxon>Brachypylina</taxon>
        <taxon>Oppioidea</taxon>
        <taxon>Oppiidae</taxon>
        <taxon>Oppiella</taxon>
    </lineage>
</organism>
<name>A0A7R9M707_9ACAR</name>
<dbReference type="Gene3D" id="3.40.1370.10">
    <property type="match status" value="1"/>
</dbReference>